<dbReference type="Proteomes" id="UP000765509">
    <property type="component" value="Unassembled WGS sequence"/>
</dbReference>
<dbReference type="EMBL" id="AVOT02011678">
    <property type="protein sequence ID" value="MBW0492619.1"/>
    <property type="molecule type" value="Genomic_DNA"/>
</dbReference>
<proteinExistence type="predicted"/>
<keyword evidence="2" id="KW-1185">Reference proteome</keyword>
<name>A0A9Q3CX92_9BASI</name>
<evidence type="ECO:0000313" key="2">
    <source>
        <dbReference type="Proteomes" id="UP000765509"/>
    </source>
</evidence>
<organism evidence="1 2">
    <name type="scientific">Austropuccinia psidii MF-1</name>
    <dbReference type="NCBI Taxonomy" id="1389203"/>
    <lineage>
        <taxon>Eukaryota</taxon>
        <taxon>Fungi</taxon>
        <taxon>Dikarya</taxon>
        <taxon>Basidiomycota</taxon>
        <taxon>Pucciniomycotina</taxon>
        <taxon>Pucciniomycetes</taxon>
        <taxon>Pucciniales</taxon>
        <taxon>Sphaerophragmiaceae</taxon>
        <taxon>Austropuccinia</taxon>
    </lineage>
</organism>
<comment type="caution">
    <text evidence="1">The sequence shown here is derived from an EMBL/GenBank/DDBJ whole genome shotgun (WGS) entry which is preliminary data.</text>
</comment>
<evidence type="ECO:0000313" key="1">
    <source>
        <dbReference type="EMBL" id="MBW0492619.1"/>
    </source>
</evidence>
<protein>
    <submittedName>
        <fullName evidence="1">Uncharacterized protein</fullName>
    </submittedName>
</protein>
<reference evidence="1" key="1">
    <citation type="submission" date="2021-03" db="EMBL/GenBank/DDBJ databases">
        <title>Draft genome sequence of rust myrtle Austropuccinia psidii MF-1, a brazilian biotype.</title>
        <authorList>
            <person name="Quecine M.C."/>
            <person name="Pachon D.M.R."/>
            <person name="Bonatelli M.L."/>
            <person name="Correr F.H."/>
            <person name="Franceschini L.M."/>
            <person name="Leite T.F."/>
            <person name="Margarido G.R.A."/>
            <person name="Almeida C.A."/>
            <person name="Ferrarezi J.A."/>
            <person name="Labate C.A."/>
        </authorList>
    </citation>
    <scope>NUCLEOTIDE SEQUENCE</scope>
    <source>
        <strain evidence="1">MF-1</strain>
    </source>
</reference>
<gene>
    <name evidence="1" type="ORF">O181_032334</name>
</gene>
<sequence>MQTDVCKILLNIQKNMGESHNPPYFKVGDWLLVSTLSFNNIKGPKKLKDSFAGPFMIRALNGANDLHQEITAELMNKHPACPVILIKPYIPSDKELFPLGNKQPLEIPPLEE</sequence>
<dbReference type="AlphaFoldDB" id="A0A9Q3CX92"/>
<accession>A0A9Q3CX92</accession>